<organism evidence="1 2">
    <name type="scientific">Artomyces pyxidatus</name>
    <dbReference type="NCBI Taxonomy" id="48021"/>
    <lineage>
        <taxon>Eukaryota</taxon>
        <taxon>Fungi</taxon>
        <taxon>Dikarya</taxon>
        <taxon>Basidiomycota</taxon>
        <taxon>Agaricomycotina</taxon>
        <taxon>Agaricomycetes</taxon>
        <taxon>Russulales</taxon>
        <taxon>Auriscalpiaceae</taxon>
        <taxon>Artomyces</taxon>
    </lineage>
</organism>
<gene>
    <name evidence="1" type="ORF">BV25DRAFT_1366084</name>
</gene>
<evidence type="ECO:0000313" key="2">
    <source>
        <dbReference type="Proteomes" id="UP000814140"/>
    </source>
</evidence>
<proteinExistence type="predicted"/>
<dbReference type="EMBL" id="MU277245">
    <property type="protein sequence ID" value="KAI0057587.1"/>
    <property type="molecule type" value="Genomic_DNA"/>
</dbReference>
<sequence>MVGRELEGVKTNIGTKCDSCLPTETRAFRRCTGCRLAAYCDRACQRALARARRTPQTHCVADERARHRHKASGPRTSTSGARHYGCLQAAAHRAVHLTPQSPGGERRREHAA</sequence>
<name>A0ACB8SMZ2_9AGAM</name>
<protein>
    <submittedName>
        <fullName evidence="1">Uncharacterized protein</fullName>
    </submittedName>
</protein>
<comment type="caution">
    <text evidence="1">The sequence shown here is derived from an EMBL/GenBank/DDBJ whole genome shotgun (WGS) entry which is preliminary data.</text>
</comment>
<dbReference type="Proteomes" id="UP000814140">
    <property type="component" value="Unassembled WGS sequence"/>
</dbReference>
<reference evidence="1" key="2">
    <citation type="journal article" date="2022" name="New Phytol.">
        <title>Evolutionary transition to the ectomycorrhizal habit in the genomes of a hyperdiverse lineage of mushroom-forming fungi.</title>
        <authorList>
            <person name="Looney B."/>
            <person name="Miyauchi S."/>
            <person name="Morin E."/>
            <person name="Drula E."/>
            <person name="Courty P.E."/>
            <person name="Kohler A."/>
            <person name="Kuo A."/>
            <person name="LaButti K."/>
            <person name="Pangilinan J."/>
            <person name="Lipzen A."/>
            <person name="Riley R."/>
            <person name="Andreopoulos W."/>
            <person name="He G."/>
            <person name="Johnson J."/>
            <person name="Nolan M."/>
            <person name="Tritt A."/>
            <person name="Barry K.W."/>
            <person name="Grigoriev I.V."/>
            <person name="Nagy L.G."/>
            <person name="Hibbett D."/>
            <person name="Henrissat B."/>
            <person name="Matheny P.B."/>
            <person name="Labbe J."/>
            <person name="Martin F.M."/>
        </authorList>
    </citation>
    <scope>NUCLEOTIDE SEQUENCE</scope>
    <source>
        <strain evidence="1">HHB10654</strain>
    </source>
</reference>
<keyword evidence="2" id="KW-1185">Reference proteome</keyword>
<evidence type="ECO:0000313" key="1">
    <source>
        <dbReference type="EMBL" id="KAI0057587.1"/>
    </source>
</evidence>
<reference evidence="1" key="1">
    <citation type="submission" date="2021-03" db="EMBL/GenBank/DDBJ databases">
        <authorList>
            <consortium name="DOE Joint Genome Institute"/>
            <person name="Ahrendt S."/>
            <person name="Looney B.P."/>
            <person name="Miyauchi S."/>
            <person name="Morin E."/>
            <person name="Drula E."/>
            <person name="Courty P.E."/>
            <person name="Chicoki N."/>
            <person name="Fauchery L."/>
            <person name="Kohler A."/>
            <person name="Kuo A."/>
            <person name="Labutti K."/>
            <person name="Pangilinan J."/>
            <person name="Lipzen A."/>
            <person name="Riley R."/>
            <person name="Andreopoulos W."/>
            <person name="He G."/>
            <person name="Johnson J."/>
            <person name="Barry K.W."/>
            <person name="Grigoriev I.V."/>
            <person name="Nagy L."/>
            <person name="Hibbett D."/>
            <person name="Henrissat B."/>
            <person name="Matheny P.B."/>
            <person name="Labbe J."/>
            <person name="Martin F."/>
        </authorList>
    </citation>
    <scope>NUCLEOTIDE SEQUENCE</scope>
    <source>
        <strain evidence="1">HHB10654</strain>
    </source>
</reference>
<accession>A0ACB8SMZ2</accession>